<dbReference type="PANTHER" id="PTHR33755">
    <property type="entry name" value="TOXIN PARE1-RELATED"/>
    <property type="match status" value="1"/>
</dbReference>
<evidence type="ECO:0000256" key="1">
    <source>
        <dbReference type="ARBA" id="ARBA00006226"/>
    </source>
</evidence>
<evidence type="ECO:0000256" key="2">
    <source>
        <dbReference type="ARBA" id="ARBA00022649"/>
    </source>
</evidence>
<evidence type="ECO:0000313" key="4">
    <source>
        <dbReference type="Proteomes" id="UP000292085"/>
    </source>
</evidence>
<comment type="caution">
    <text evidence="3">The sequence shown here is derived from an EMBL/GenBank/DDBJ whole genome shotgun (WGS) entry which is preliminary data.</text>
</comment>
<name>A0A4Q6Y0U6_9SPHN</name>
<dbReference type="PANTHER" id="PTHR33755:SF6">
    <property type="entry name" value="PLASMID STABILIZATION SYSTEM PROTEIN"/>
    <property type="match status" value="1"/>
</dbReference>
<reference evidence="3 4" key="1">
    <citation type="submission" date="2019-02" db="EMBL/GenBank/DDBJ databases">
        <authorList>
            <person name="Li Y."/>
        </authorList>
    </citation>
    <scope>NUCLEOTIDE SEQUENCE [LARGE SCALE GENOMIC DNA]</scope>
    <source>
        <strain evidence="3 4">3-7</strain>
    </source>
</reference>
<dbReference type="InterPro" id="IPR007712">
    <property type="entry name" value="RelE/ParE_toxin"/>
</dbReference>
<dbReference type="RefSeq" id="WP_130158622.1">
    <property type="nucleotide sequence ID" value="NZ_SGIS01000021.1"/>
</dbReference>
<dbReference type="Gene3D" id="3.30.2310.20">
    <property type="entry name" value="RelE-like"/>
    <property type="match status" value="1"/>
</dbReference>
<accession>A0A4Q6Y0U6</accession>
<keyword evidence="4" id="KW-1185">Reference proteome</keyword>
<dbReference type="InterPro" id="IPR035093">
    <property type="entry name" value="RelE/ParE_toxin_dom_sf"/>
</dbReference>
<organism evidence="3 4">
    <name type="scientific">Sphingomonas populi</name>
    <dbReference type="NCBI Taxonomy" id="2484750"/>
    <lineage>
        <taxon>Bacteria</taxon>
        <taxon>Pseudomonadati</taxon>
        <taxon>Pseudomonadota</taxon>
        <taxon>Alphaproteobacteria</taxon>
        <taxon>Sphingomonadales</taxon>
        <taxon>Sphingomonadaceae</taxon>
        <taxon>Sphingomonas</taxon>
    </lineage>
</organism>
<gene>
    <name evidence="3" type="ORF">EWE75_14255</name>
</gene>
<dbReference type="Proteomes" id="UP000292085">
    <property type="component" value="Unassembled WGS sequence"/>
</dbReference>
<comment type="similarity">
    <text evidence="1">Belongs to the RelE toxin family.</text>
</comment>
<evidence type="ECO:0000313" key="3">
    <source>
        <dbReference type="EMBL" id="RZF63792.1"/>
    </source>
</evidence>
<dbReference type="NCBIfam" id="TIGR02385">
    <property type="entry name" value="RelE_StbE"/>
    <property type="match status" value="1"/>
</dbReference>
<keyword evidence="2" id="KW-1277">Toxin-antitoxin system</keyword>
<protein>
    <submittedName>
        <fullName evidence="3">Type II toxin-antitoxin system RelE/ParE family toxin</fullName>
    </submittedName>
</protein>
<proteinExistence type="inferred from homology"/>
<dbReference type="EMBL" id="SGIS01000021">
    <property type="protein sequence ID" value="RZF63792.1"/>
    <property type="molecule type" value="Genomic_DNA"/>
</dbReference>
<dbReference type="OrthoDB" id="595470at2"/>
<dbReference type="AlphaFoldDB" id="A0A4Q6Y0U6"/>
<sequence length="95" mass="10970">MKVRWTPEAEQDRTAIWEYLEARDPDAALRIDLLFSEAAAGLADFPMIGHEGEVPGTRELTPHRSYRLVYQIIDDTVWILVLIHTARQWPSLRPS</sequence>
<dbReference type="Pfam" id="PF05016">
    <property type="entry name" value="ParE_toxin"/>
    <property type="match status" value="1"/>
</dbReference>
<dbReference type="SUPFAM" id="SSF143011">
    <property type="entry name" value="RelE-like"/>
    <property type="match status" value="1"/>
</dbReference>
<dbReference type="InterPro" id="IPR051803">
    <property type="entry name" value="TA_system_RelE-like_toxin"/>
</dbReference>